<dbReference type="InterPro" id="IPR010127">
    <property type="entry name" value="Phasin_subfam-1"/>
</dbReference>
<gene>
    <name evidence="2" type="ORF">AAV32_07425</name>
    <name evidence="3" type="ORF">EV679_2669</name>
</gene>
<evidence type="ECO:0000313" key="2">
    <source>
        <dbReference type="EMBL" id="KKO72154.1"/>
    </source>
</evidence>
<accession>A0A171KTD7</accession>
<comment type="caution">
    <text evidence="2">The sequence shown here is derived from an EMBL/GenBank/DDBJ whole genome shotgun (WGS) entry which is preliminary data.</text>
</comment>
<protein>
    <submittedName>
        <fullName evidence="2">Phasin (PHA-granule associated protein)</fullName>
    </submittedName>
    <submittedName>
        <fullName evidence="3">Phasin family protein</fullName>
    </submittedName>
</protein>
<dbReference type="Proteomes" id="UP000292039">
    <property type="component" value="Unassembled WGS sequence"/>
</dbReference>
<dbReference type="OrthoDB" id="5298576at2"/>
<proteinExistence type="predicted"/>
<organism evidence="2 4">
    <name type="scientific">Kerstersia gyiorum</name>
    <dbReference type="NCBI Taxonomy" id="206506"/>
    <lineage>
        <taxon>Bacteria</taxon>
        <taxon>Pseudomonadati</taxon>
        <taxon>Pseudomonadota</taxon>
        <taxon>Betaproteobacteria</taxon>
        <taxon>Burkholderiales</taxon>
        <taxon>Alcaligenaceae</taxon>
        <taxon>Kerstersia</taxon>
    </lineage>
</organism>
<reference evidence="3 5" key="2">
    <citation type="submission" date="2019-02" db="EMBL/GenBank/DDBJ databases">
        <title>Genomic Encyclopedia of Type Strains, Phase IV (KMG-IV): sequencing the most valuable type-strain genomes for metagenomic binning, comparative biology and taxonomic classification.</title>
        <authorList>
            <person name="Goeker M."/>
        </authorList>
    </citation>
    <scope>NUCLEOTIDE SEQUENCE [LARGE SCALE GENOMIC DNA]</scope>
    <source>
        <strain evidence="3 5">DSM 16618</strain>
    </source>
</reference>
<evidence type="ECO:0000313" key="4">
    <source>
        <dbReference type="Proteomes" id="UP000078084"/>
    </source>
</evidence>
<feature type="domain" description="Phasin" evidence="1">
    <location>
        <begin position="6"/>
        <end position="105"/>
    </location>
</feature>
<evidence type="ECO:0000313" key="5">
    <source>
        <dbReference type="Proteomes" id="UP000292039"/>
    </source>
</evidence>
<keyword evidence="4" id="KW-1185">Reference proteome</keyword>
<dbReference type="NCBIfam" id="TIGR01841">
    <property type="entry name" value="phasin"/>
    <property type="match status" value="1"/>
</dbReference>
<dbReference type="AlphaFoldDB" id="A0A171KTD7"/>
<evidence type="ECO:0000313" key="3">
    <source>
        <dbReference type="EMBL" id="RZS67449.1"/>
    </source>
</evidence>
<dbReference type="RefSeq" id="WP_068369790.1">
    <property type="nucleotide sequence ID" value="NZ_CBCSEB010000015.1"/>
</dbReference>
<dbReference type="Proteomes" id="UP000078084">
    <property type="component" value="Unassembled WGS sequence"/>
</dbReference>
<dbReference type="InterPro" id="IPR018968">
    <property type="entry name" value="Phasin"/>
</dbReference>
<evidence type="ECO:0000259" key="1">
    <source>
        <dbReference type="Pfam" id="PF09361"/>
    </source>
</evidence>
<reference evidence="2 4" key="1">
    <citation type="submission" date="2015-04" db="EMBL/GenBank/DDBJ databases">
        <title>Genome sequence of Kerstersia gyiorum CG1.</title>
        <authorList>
            <person name="Greninger A.L."/>
            <person name="Kozyreva V."/>
            <person name="Chaturvedi V."/>
        </authorList>
    </citation>
    <scope>NUCLEOTIDE SEQUENCE [LARGE SCALE GENOMIC DNA]</scope>
    <source>
        <strain evidence="2 4">CG1</strain>
    </source>
</reference>
<dbReference type="GeneID" id="99726787"/>
<dbReference type="EMBL" id="SGWZ01000004">
    <property type="protein sequence ID" value="RZS67449.1"/>
    <property type="molecule type" value="Genomic_DNA"/>
</dbReference>
<dbReference type="Pfam" id="PF09361">
    <property type="entry name" value="Phasin_2"/>
    <property type="match status" value="1"/>
</dbReference>
<name>A0A171KTD7_9BURK</name>
<sequence length="188" mass="19541">MSAIPQQFAAGQKSAVDSIVNFQQSLFGGFEKLVELNLKTVRASLDEAAQLAQRALEVKDPQQAAGLVSGLAQPSADKALAYSRQVYDIIASVQGELTRQAEARVAEQQRFVSELVEQLSKNAPAGSEHAQALLKSALASVNGAYDTFSKAAKQAAEVAEKNVHAAANASFQAASEAAGAAAKAAKVA</sequence>
<dbReference type="EMBL" id="LBNE01000003">
    <property type="protein sequence ID" value="KKO72154.1"/>
    <property type="molecule type" value="Genomic_DNA"/>
</dbReference>
<dbReference type="STRING" id="206506.AAV32_07425"/>